<dbReference type="STRING" id="1817764.A2637_05145"/>
<proteinExistence type="predicted"/>
<keyword evidence="2" id="KW-0808">Transferase</keyword>
<dbReference type="PANTHER" id="PTHR43591:SF24">
    <property type="entry name" value="2-METHOXY-6-POLYPRENYL-1,4-BENZOQUINOL METHYLASE, MITOCHONDRIAL"/>
    <property type="match status" value="1"/>
</dbReference>
<comment type="caution">
    <text evidence="2">The sequence shown here is derived from an EMBL/GenBank/DDBJ whole genome shotgun (WGS) entry which is preliminary data.</text>
</comment>
<dbReference type="Pfam" id="PF08241">
    <property type="entry name" value="Methyltransf_11"/>
    <property type="match status" value="1"/>
</dbReference>
<evidence type="ECO:0000259" key="1">
    <source>
        <dbReference type="Pfam" id="PF08241"/>
    </source>
</evidence>
<reference evidence="2 3" key="1">
    <citation type="journal article" date="2016" name="Nat. Commun.">
        <title>Thousands of microbial genomes shed light on interconnected biogeochemical processes in an aquifer system.</title>
        <authorList>
            <person name="Anantharaman K."/>
            <person name="Brown C.T."/>
            <person name="Hug L.A."/>
            <person name="Sharon I."/>
            <person name="Castelle C.J."/>
            <person name="Probst A.J."/>
            <person name="Thomas B.C."/>
            <person name="Singh A."/>
            <person name="Wilkins M.J."/>
            <person name="Karaoz U."/>
            <person name="Brodie E.L."/>
            <person name="Williams K.H."/>
            <person name="Hubbard S.S."/>
            <person name="Banfield J.F."/>
        </authorList>
    </citation>
    <scope>NUCLEOTIDE SEQUENCE [LARGE SCALE GENOMIC DNA]</scope>
</reference>
<dbReference type="PANTHER" id="PTHR43591">
    <property type="entry name" value="METHYLTRANSFERASE"/>
    <property type="match status" value="1"/>
</dbReference>
<accession>A0A1F6TS19</accession>
<feature type="domain" description="Methyltransferase type 11" evidence="1">
    <location>
        <begin position="50"/>
        <end position="145"/>
    </location>
</feature>
<dbReference type="GO" id="GO:0008757">
    <property type="term" value="F:S-adenosylmethionine-dependent methyltransferase activity"/>
    <property type="evidence" value="ECO:0007669"/>
    <property type="project" value="InterPro"/>
</dbReference>
<dbReference type="EMBL" id="MFSY01000004">
    <property type="protein sequence ID" value="OGI47947.1"/>
    <property type="molecule type" value="Genomic_DNA"/>
</dbReference>
<dbReference type="GO" id="GO:0032259">
    <property type="term" value="P:methylation"/>
    <property type="evidence" value="ECO:0007669"/>
    <property type="project" value="UniProtKB-KW"/>
</dbReference>
<sequence length="269" mass="29497">MAIADNDPFAQFKAAQREGWALFVPLEAYTTPAAARLVDFARVQRGERVLDVACGTGVVAVTAARAGAQAKGLDLSPVLLARARWNADTAGVAIEFTEGDVEALPYPDASFDAVLSQYGHMFAPRPDVAVAEMLRVLKPGGRIAFSTWPPELFIGRMFSLVGRYLPPPPGVPPVTLWGDPNVVRERLGDKVVELAFEREAMYVPALSPQHVRESFETTAAPVVRLVQSLKDDPTRLARFRSELEVLIASYTRGNLVRQQYLLSRAIKRP</sequence>
<dbReference type="CDD" id="cd02440">
    <property type="entry name" value="AdoMet_MTases"/>
    <property type="match status" value="1"/>
</dbReference>
<name>A0A1F6TS19_9PROT</name>
<organism evidence="2 3">
    <name type="scientific">Candidatus Muproteobacteria bacterium RIFCSPHIGHO2_01_FULL_65_16</name>
    <dbReference type="NCBI Taxonomy" id="1817764"/>
    <lineage>
        <taxon>Bacteria</taxon>
        <taxon>Pseudomonadati</taxon>
        <taxon>Pseudomonadota</taxon>
        <taxon>Candidatus Muproteobacteria</taxon>
    </lineage>
</organism>
<gene>
    <name evidence="2" type="ORF">A2637_05145</name>
</gene>
<protein>
    <submittedName>
        <fullName evidence="2">Methyltransferase type 11</fullName>
    </submittedName>
</protein>
<dbReference type="AlphaFoldDB" id="A0A1F6TS19"/>
<dbReference type="Proteomes" id="UP000179360">
    <property type="component" value="Unassembled WGS sequence"/>
</dbReference>
<dbReference type="InterPro" id="IPR013216">
    <property type="entry name" value="Methyltransf_11"/>
</dbReference>
<dbReference type="InterPro" id="IPR029063">
    <property type="entry name" value="SAM-dependent_MTases_sf"/>
</dbReference>
<evidence type="ECO:0000313" key="3">
    <source>
        <dbReference type="Proteomes" id="UP000179360"/>
    </source>
</evidence>
<dbReference type="Gene3D" id="3.40.50.150">
    <property type="entry name" value="Vaccinia Virus protein VP39"/>
    <property type="match status" value="1"/>
</dbReference>
<dbReference type="SUPFAM" id="SSF53335">
    <property type="entry name" value="S-adenosyl-L-methionine-dependent methyltransferases"/>
    <property type="match status" value="1"/>
</dbReference>
<evidence type="ECO:0000313" key="2">
    <source>
        <dbReference type="EMBL" id="OGI47947.1"/>
    </source>
</evidence>
<keyword evidence="2" id="KW-0489">Methyltransferase</keyword>